<evidence type="ECO:0000256" key="9">
    <source>
        <dbReference type="SAM" id="Phobius"/>
    </source>
</evidence>
<keyword evidence="5" id="KW-0029">Amino-acid transport</keyword>
<evidence type="ECO:0000256" key="8">
    <source>
        <dbReference type="ARBA" id="ARBA00037998"/>
    </source>
</evidence>
<sequence length="291" mass="30666">MPSMSLFLSQLFNGLATGLLLALISTGLTIIYGTLGVVNFAHGALFVVGSYAGFTAYTMTGSFLAAIAAGAAMALFVGLVIERGIMRMYYQRPAEDQILVTFGIGIILVEVVRSIYGGVSLSVPTPEWGQGIAQIGSLIYPLYRLQALFIAAGTLAVLYFVLYRTSLGLIVRAGIEDAQMVNVLGINVKRTFLLVFGIGAMAAGYAGVIDSPIVTLSPDMGHRILVDSFVVVVIGGVGSFPGAIIGGIIAGEILSLTSIFNPAYSHVMLFVVMALVLIFRPQGLMGQEGRE</sequence>
<dbReference type="InterPro" id="IPR052157">
    <property type="entry name" value="BCAA_transport_permease"/>
</dbReference>
<feature type="transmembrane region" description="Helical" evidence="9">
    <location>
        <begin position="192"/>
        <end position="209"/>
    </location>
</feature>
<evidence type="ECO:0000256" key="4">
    <source>
        <dbReference type="ARBA" id="ARBA00022692"/>
    </source>
</evidence>
<evidence type="ECO:0000256" key="1">
    <source>
        <dbReference type="ARBA" id="ARBA00004651"/>
    </source>
</evidence>
<keyword evidence="3" id="KW-1003">Cell membrane</keyword>
<comment type="similarity">
    <text evidence="8">Belongs to the binding-protein-dependent transport system permease family. LivHM subfamily.</text>
</comment>
<dbReference type="PANTHER" id="PTHR11795:SF442">
    <property type="entry name" value="ABC TRANSPORTER ATP-BINDING PROTEIN"/>
    <property type="match status" value="1"/>
</dbReference>
<dbReference type="Pfam" id="PF02653">
    <property type="entry name" value="BPD_transp_2"/>
    <property type="match status" value="1"/>
</dbReference>
<keyword evidence="6 9" id="KW-1133">Transmembrane helix</keyword>
<keyword evidence="7 9" id="KW-0472">Membrane</keyword>
<organism evidence="10 11">
    <name type="scientific">Parapusillimonas granuli</name>
    <dbReference type="NCBI Taxonomy" id="380911"/>
    <lineage>
        <taxon>Bacteria</taxon>
        <taxon>Pseudomonadati</taxon>
        <taxon>Pseudomonadota</taxon>
        <taxon>Betaproteobacteria</taxon>
        <taxon>Burkholderiales</taxon>
        <taxon>Alcaligenaceae</taxon>
        <taxon>Parapusillimonas</taxon>
    </lineage>
</organism>
<feature type="transmembrane region" description="Helical" evidence="9">
    <location>
        <begin position="229"/>
        <end position="251"/>
    </location>
</feature>
<dbReference type="EMBL" id="JACCEM010000006">
    <property type="protein sequence ID" value="NYT50100.1"/>
    <property type="molecule type" value="Genomic_DNA"/>
</dbReference>
<dbReference type="CDD" id="cd06582">
    <property type="entry name" value="TM_PBP1_LivH_like"/>
    <property type="match status" value="1"/>
</dbReference>
<evidence type="ECO:0000256" key="3">
    <source>
        <dbReference type="ARBA" id="ARBA00022475"/>
    </source>
</evidence>
<proteinExistence type="inferred from homology"/>
<evidence type="ECO:0000313" key="11">
    <source>
        <dbReference type="Proteomes" id="UP000559809"/>
    </source>
</evidence>
<dbReference type="GO" id="GO:0006865">
    <property type="term" value="P:amino acid transport"/>
    <property type="evidence" value="ECO:0007669"/>
    <property type="project" value="UniProtKB-KW"/>
</dbReference>
<dbReference type="GO" id="GO:0022857">
    <property type="term" value="F:transmembrane transporter activity"/>
    <property type="evidence" value="ECO:0007669"/>
    <property type="project" value="InterPro"/>
</dbReference>
<evidence type="ECO:0000256" key="5">
    <source>
        <dbReference type="ARBA" id="ARBA00022970"/>
    </source>
</evidence>
<comment type="subcellular location">
    <subcellularLocation>
        <location evidence="1">Cell membrane</location>
        <topology evidence="1">Multi-pass membrane protein</topology>
    </subcellularLocation>
</comment>
<evidence type="ECO:0000313" key="10">
    <source>
        <dbReference type="EMBL" id="NYT50100.1"/>
    </source>
</evidence>
<evidence type="ECO:0000256" key="6">
    <source>
        <dbReference type="ARBA" id="ARBA00022989"/>
    </source>
</evidence>
<comment type="caution">
    <text evidence="10">The sequence shown here is derived from an EMBL/GenBank/DDBJ whole genome shotgun (WGS) entry which is preliminary data.</text>
</comment>
<accession>A0A853G536</accession>
<name>A0A853G536_9BURK</name>
<dbReference type="AlphaFoldDB" id="A0A853G536"/>
<feature type="transmembrane region" description="Helical" evidence="9">
    <location>
        <begin position="40"/>
        <end position="57"/>
    </location>
</feature>
<feature type="transmembrane region" description="Helical" evidence="9">
    <location>
        <begin position="12"/>
        <end position="33"/>
    </location>
</feature>
<dbReference type="GO" id="GO:0005886">
    <property type="term" value="C:plasma membrane"/>
    <property type="evidence" value="ECO:0007669"/>
    <property type="project" value="UniProtKB-SubCell"/>
</dbReference>
<feature type="transmembrane region" description="Helical" evidence="9">
    <location>
        <begin position="63"/>
        <end position="86"/>
    </location>
</feature>
<dbReference type="Proteomes" id="UP000559809">
    <property type="component" value="Unassembled WGS sequence"/>
</dbReference>
<feature type="transmembrane region" description="Helical" evidence="9">
    <location>
        <begin position="98"/>
        <end position="116"/>
    </location>
</feature>
<keyword evidence="11" id="KW-1185">Reference proteome</keyword>
<evidence type="ECO:0000256" key="7">
    <source>
        <dbReference type="ARBA" id="ARBA00023136"/>
    </source>
</evidence>
<feature type="transmembrane region" description="Helical" evidence="9">
    <location>
        <begin position="147"/>
        <end position="171"/>
    </location>
</feature>
<keyword evidence="4 9" id="KW-0812">Transmembrane</keyword>
<gene>
    <name evidence="10" type="ORF">H0A72_12345</name>
</gene>
<evidence type="ECO:0000256" key="2">
    <source>
        <dbReference type="ARBA" id="ARBA00022448"/>
    </source>
</evidence>
<keyword evidence="2" id="KW-0813">Transport</keyword>
<dbReference type="InterPro" id="IPR001851">
    <property type="entry name" value="ABC_transp_permease"/>
</dbReference>
<dbReference type="PANTHER" id="PTHR11795">
    <property type="entry name" value="BRANCHED-CHAIN AMINO ACID TRANSPORT SYSTEM PERMEASE PROTEIN LIVH"/>
    <property type="match status" value="1"/>
</dbReference>
<reference evidence="10 11" key="1">
    <citation type="submission" date="2020-07" db="EMBL/GenBank/DDBJ databases">
        <title>Taxonomic revisions and descriptions of new bacterial species based on genomic comparisons in the high-G+C-content subgroup of the family Alcaligenaceae.</title>
        <authorList>
            <person name="Szabo A."/>
            <person name="Felfoldi T."/>
        </authorList>
    </citation>
    <scope>NUCLEOTIDE SEQUENCE [LARGE SCALE GENOMIC DNA]</scope>
    <source>
        <strain evidence="10 11">LMG 24012</strain>
    </source>
</reference>
<feature type="transmembrane region" description="Helical" evidence="9">
    <location>
        <begin position="263"/>
        <end position="281"/>
    </location>
</feature>
<protein>
    <submittedName>
        <fullName evidence="10">Branched-chain amino acid ABC transporter permease</fullName>
    </submittedName>
</protein>